<sequence>MKSDNLIVSNNLKKVEFGPNHPIHSKIPWINEQWEYFCPIFIPSGFIRHLESNNPVPVADHNLAIQLKDEILLEIKELKAEQITKLHSPGYKKRKRADRYETLKKTAFVYDVLLSPIRRIPNDILHEIALHLCPTIQPHLGDLETYTAYVSPNSHMPSILERTSKSWRITVHSISSLWQFMRIGYTQWNRAFFDLLTSRVKRFAQLAKSRPLSFQLDDWKRPVDIWEDTIESKKICASYEHCFRLLLSWIFHKWASNRVQKLFFKPFDPSFVLQRIKHYQHQNRIWPHVTTLMILEPDSLGYRRDLRVNSNVAGVFGDEEMPPRTPFIVHKSLVEMILSIPFLQCPPRHILLPFANLQFPNLSRLQLHVHLADLTSPSANAHDRLRPELFMDTFPSLRTLFIDCEASPVKAKEDVTLIFPLLYSVPSIVSLTFTTTQIPQLLLLHKLINDGDTSILPDLRYFNVGISTEFHDRPSTENIGYSTALTTTDINRALPVCGTRLASVKNRLSLVCKSDVDRTRMTALADYLKAECGVEIAFTVSPLVPKRARKGGVRYPCMFDEWSANWYMRDLSLTTYW</sequence>
<dbReference type="Proteomes" id="UP000284842">
    <property type="component" value="Unassembled WGS sequence"/>
</dbReference>
<dbReference type="EMBL" id="NHTK01005214">
    <property type="protein sequence ID" value="PPQ82000.1"/>
    <property type="molecule type" value="Genomic_DNA"/>
</dbReference>
<name>A0A409WU01_9AGAR</name>
<accession>A0A409WU01</accession>
<comment type="caution">
    <text evidence="1">The sequence shown here is derived from an EMBL/GenBank/DDBJ whole genome shotgun (WGS) entry which is preliminary data.</text>
</comment>
<reference evidence="1 2" key="1">
    <citation type="journal article" date="2018" name="Evol. Lett.">
        <title>Horizontal gene cluster transfer increased hallucinogenic mushroom diversity.</title>
        <authorList>
            <person name="Reynolds H.T."/>
            <person name="Vijayakumar V."/>
            <person name="Gluck-Thaler E."/>
            <person name="Korotkin H.B."/>
            <person name="Matheny P.B."/>
            <person name="Slot J.C."/>
        </authorList>
    </citation>
    <scope>NUCLEOTIDE SEQUENCE [LARGE SCALE GENOMIC DNA]</scope>
    <source>
        <strain evidence="1 2">2629</strain>
    </source>
</reference>
<evidence type="ECO:0000313" key="1">
    <source>
        <dbReference type="EMBL" id="PPQ82000.1"/>
    </source>
</evidence>
<dbReference type="AlphaFoldDB" id="A0A409WU01"/>
<protein>
    <submittedName>
        <fullName evidence="1">Uncharacterized protein</fullName>
    </submittedName>
</protein>
<proteinExistence type="predicted"/>
<gene>
    <name evidence="1" type="ORF">CVT24_009892</name>
</gene>
<organism evidence="1 2">
    <name type="scientific">Panaeolus cyanescens</name>
    <dbReference type="NCBI Taxonomy" id="181874"/>
    <lineage>
        <taxon>Eukaryota</taxon>
        <taxon>Fungi</taxon>
        <taxon>Dikarya</taxon>
        <taxon>Basidiomycota</taxon>
        <taxon>Agaricomycotina</taxon>
        <taxon>Agaricomycetes</taxon>
        <taxon>Agaricomycetidae</taxon>
        <taxon>Agaricales</taxon>
        <taxon>Agaricineae</taxon>
        <taxon>Galeropsidaceae</taxon>
        <taxon>Panaeolus</taxon>
    </lineage>
</organism>
<evidence type="ECO:0000313" key="2">
    <source>
        <dbReference type="Proteomes" id="UP000284842"/>
    </source>
</evidence>
<keyword evidence="2" id="KW-1185">Reference proteome</keyword>
<dbReference type="InParanoid" id="A0A409WU01"/>
<dbReference type="OrthoDB" id="2269034at2759"/>